<dbReference type="AlphaFoldDB" id="A0A7X1ZFR2"/>
<dbReference type="Gene3D" id="3.90.550.10">
    <property type="entry name" value="Spore Coat Polysaccharide Biosynthesis Protein SpsA, Chain A"/>
    <property type="match status" value="1"/>
</dbReference>
<accession>A0A7X1ZFR2</accession>
<keyword evidence="4" id="KW-1185">Reference proteome</keyword>
<protein>
    <submittedName>
        <fullName evidence="3">NTP transferase domain-containing protein</fullName>
    </submittedName>
</protein>
<comment type="caution">
    <text evidence="3">The sequence shown here is derived from an EMBL/GenBank/DDBJ whole genome shotgun (WGS) entry which is preliminary data.</text>
</comment>
<evidence type="ECO:0000259" key="2">
    <source>
        <dbReference type="Pfam" id="PF12804"/>
    </source>
</evidence>
<dbReference type="RefSeq" id="WP_153343188.1">
    <property type="nucleotide sequence ID" value="NZ_WIVE01000022.1"/>
</dbReference>
<dbReference type="InterPro" id="IPR029044">
    <property type="entry name" value="Nucleotide-diphossugar_trans"/>
</dbReference>
<name>A0A7X1ZFR2_9PROT</name>
<reference evidence="3 4" key="1">
    <citation type="submission" date="2019-10" db="EMBL/GenBank/DDBJ databases">
        <title>Draft whole-genome sequence of the purple nonsulfur photosynthetic bacterium Roseospira navarrensis DSM 15114.</title>
        <authorList>
            <person name="Kyndt J.A."/>
            <person name="Meyer T.E."/>
        </authorList>
    </citation>
    <scope>NUCLEOTIDE SEQUENCE [LARGE SCALE GENOMIC DNA]</scope>
    <source>
        <strain evidence="3 4">DSM 15114</strain>
    </source>
</reference>
<dbReference type="EMBL" id="WIVE01000022">
    <property type="protein sequence ID" value="MQX36572.1"/>
    <property type="molecule type" value="Genomic_DNA"/>
</dbReference>
<dbReference type="InterPro" id="IPR025877">
    <property type="entry name" value="MobA-like_NTP_Trfase"/>
</dbReference>
<evidence type="ECO:0000313" key="3">
    <source>
        <dbReference type="EMBL" id="MQX36572.1"/>
    </source>
</evidence>
<evidence type="ECO:0000313" key="4">
    <source>
        <dbReference type="Proteomes" id="UP000434582"/>
    </source>
</evidence>
<keyword evidence="1" id="KW-0460">Magnesium</keyword>
<dbReference type="Pfam" id="PF12804">
    <property type="entry name" value="NTP_transf_3"/>
    <property type="match status" value="1"/>
</dbReference>
<dbReference type="OrthoDB" id="9779263at2"/>
<dbReference type="PANTHER" id="PTHR43777:SF1">
    <property type="entry name" value="MOLYBDENUM COFACTOR CYTIDYLYLTRANSFERASE"/>
    <property type="match status" value="1"/>
</dbReference>
<dbReference type="Proteomes" id="UP000434582">
    <property type="component" value="Unassembled WGS sequence"/>
</dbReference>
<dbReference type="PANTHER" id="PTHR43777">
    <property type="entry name" value="MOLYBDENUM COFACTOR CYTIDYLYLTRANSFERASE"/>
    <property type="match status" value="1"/>
</dbReference>
<proteinExistence type="predicted"/>
<sequence length="220" mass="22770">MSTPPQDPGRRLAVVLLAAGLGRRMGGPNKLLCDLEGMPVVRRAALPFRAALPADAPRVVVTGRDAAKVTAALDGLGFSGVYNPDFSDGMGRSIAAGVAALPADVDGILIALGDMPGLQADTVHAMRAALSADLDPASAILRPMHDGHAGHPVLWGADYRSALAALTGDRGGRDLILQHAGRLRQVVVDDPAVIRDIDQPSDLAAARALFTTDPAGKQWS</sequence>
<keyword evidence="3" id="KW-0808">Transferase</keyword>
<dbReference type="GO" id="GO:0016779">
    <property type="term" value="F:nucleotidyltransferase activity"/>
    <property type="evidence" value="ECO:0007669"/>
    <property type="project" value="UniProtKB-ARBA"/>
</dbReference>
<dbReference type="SUPFAM" id="SSF53448">
    <property type="entry name" value="Nucleotide-diphospho-sugar transferases"/>
    <property type="match status" value="1"/>
</dbReference>
<organism evidence="3 4">
    <name type="scientific">Roseospira navarrensis</name>
    <dbReference type="NCBI Taxonomy" id="140058"/>
    <lineage>
        <taxon>Bacteria</taxon>
        <taxon>Pseudomonadati</taxon>
        <taxon>Pseudomonadota</taxon>
        <taxon>Alphaproteobacteria</taxon>
        <taxon>Rhodospirillales</taxon>
        <taxon>Rhodospirillaceae</taxon>
        <taxon>Roseospira</taxon>
    </lineage>
</organism>
<dbReference type="CDD" id="cd04182">
    <property type="entry name" value="GT_2_like_f"/>
    <property type="match status" value="1"/>
</dbReference>
<evidence type="ECO:0000256" key="1">
    <source>
        <dbReference type="ARBA" id="ARBA00022842"/>
    </source>
</evidence>
<feature type="domain" description="MobA-like NTP transferase" evidence="2">
    <location>
        <begin position="14"/>
        <end position="179"/>
    </location>
</feature>
<gene>
    <name evidence="3" type="ORF">GHC57_08590</name>
</gene>